<feature type="compositionally biased region" description="Polar residues" evidence="5">
    <location>
        <begin position="67"/>
        <end position="88"/>
    </location>
</feature>
<feature type="compositionally biased region" description="Low complexity" evidence="5">
    <location>
        <begin position="700"/>
        <end position="720"/>
    </location>
</feature>
<dbReference type="Gene3D" id="3.30.70.330">
    <property type="match status" value="2"/>
</dbReference>
<proteinExistence type="inferred from homology"/>
<feature type="region of interest" description="Disordered" evidence="5">
    <location>
        <begin position="56"/>
        <end position="136"/>
    </location>
</feature>
<evidence type="ECO:0000256" key="1">
    <source>
        <dbReference type="ARBA" id="ARBA00004123"/>
    </source>
</evidence>
<dbReference type="PANTHER" id="PTHR13112">
    <property type="entry name" value="UPF3 REGULATOR OF NONSENSE TRANSCRIPTS-LIKE PROTEIN"/>
    <property type="match status" value="1"/>
</dbReference>
<dbReference type="InterPro" id="IPR039722">
    <property type="entry name" value="Upf3"/>
</dbReference>
<dbReference type="InterPro" id="IPR035979">
    <property type="entry name" value="RBD_domain_sf"/>
</dbReference>
<dbReference type="CDD" id="cd12455">
    <property type="entry name" value="RRM_like_Smg4_UPF3"/>
    <property type="match status" value="1"/>
</dbReference>
<comment type="subcellular location">
    <subcellularLocation>
        <location evidence="1">Nucleus</location>
    </subcellularLocation>
</comment>
<dbReference type="InterPro" id="IPR012677">
    <property type="entry name" value="Nucleotide-bd_a/b_plait_sf"/>
</dbReference>
<evidence type="ECO:0000256" key="3">
    <source>
        <dbReference type="ARBA" id="ARBA00023161"/>
    </source>
</evidence>
<dbReference type="GO" id="GO:0045727">
    <property type="term" value="P:positive regulation of translation"/>
    <property type="evidence" value="ECO:0007669"/>
    <property type="project" value="TreeGrafter"/>
</dbReference>
<feature type="region of interest" description="Disordered" evidence="5">
    <location>
        <begin position="655"/>
        <end position="720"/>
    </location>
</feature>
<dbReference type="AlphaFoldDB" id="A0A8H3KL48"/>
<dbReference type="GO" id="GO:0005730">
    <property type="term" value="C:nucleolus"/>
    <property type="evidence" value="ECO:0007669"/>
    <property type="project" value="TreeGrafter"/>
</dbReference>
<evidence type="ECO:0000313" key="7">
    <source>
        <dbReference type="Proteomes" id="UP000746612"/>
    </source>
</evidence>
<feature type="region of interest" description="Disordered" evidence="5">
    <location>
        <begin position="1"/>
        <end position="20"/>
    </location>
</feature>
<feature type="region of interest" description="Disordered" evidence="5">
    <location>
        <begin position="258"/>
        <end position="388"/>
    </location>
</feature>
<dbReference type="PANTHER" id="PTHR13112:SF0">
    <property type="entry name" value="FI21285P1"/>
    <property type="match status" value="1"/>
</dbReference>
<feature type="compositionally biased region" description="Basic and acidic residues" evidence="5">
    <location>
        <begin position="414"/>
        <end position="432"/>
    </location>
</feature>
<feature type="region of interest" description="Disordered" evidence="5">
    <location>
        <begin position="403"/>
        <end position="596"/>
    </location>
</feature>
<comment type="similarity">
    <text evidence="2">Belongs to the RENT3 family.</text>
</comment>
<evidence type="ECO:0000256" key="2">
    <source>
        <dbReference type="ARBA" id="ARBA00005991"/>
    </source>
</evidence>
<dbReference type="InterPro" id="IPR005120">
    <property type="entry name" value="UPF3_dom"/>
</dbReference>
<feature type="compositionally biased region" description="Polar residues" evidence="5">
    <location>
        <begin position="467"/>
        <end position="476"/>
    </location>
</feature>
<accession>A0A8H3KL48</accession>
<dbReference type="GO" id="GO:0005737">
    <property type="term" value="C:cytoplasm"/>
    <property type="evidence" value="ECO:0007669"/>
    <property type="project" value="TreeGrafter"/>
</dbReference>
<dbReference type="PROSITE" id="PS50102">
    <property type="entry name" value="RRM"/>
    <property type="match status" value="1"/>
</dbReference>
<keyword evidence="4" id="KW-0539">Nucleus</keyword>
<organism evidence="6 7">
    <name type="scientific">Gibberella zeae</name>
    <name type="common">Wheat head blight fungus</name>
    <name type="synonym">Fusarium graminearum</name>
    <dbReference type="NCBI Taxonomy" id="5518"/>
    <lineage>
        <taxon>Eukaryota</taxon>
        <taxon>Fungi</taxon>
        <taxon>Dikarya</taxon>
        <taxon>Ascomycota</taxon>
        <taxon>Pezizomycotina</taxon>
        <taxon>Sordariomycetes</taxon>
        <taxon>Hypocreomycetidae</taxon>
        <taxon>Hypocreales</taxon>
        <taxon>Nectriaceae</taxon>
        <taxon>Fusarium</taxon>
    </lineage>
</organism>
<dbReference type="Pfam" id="PF00076">
    <property type="entry name" value="RRM_1"/>
    <property type="match status" value="1"/>
</dbReference>
<dbReference type="Pfam" id="PF03467">
    <property type="entry name" value="Smg4_UPF3"/>
    <property type="match status" value="1"/>
</dbReference>
<name>A0A8H3KL48_GIBZA</name>
<dbReference type="Proteomes" id="UP000746612">
    <property type="component" value="Unassembled WGS sequence"/>
</dbReference>
<reference evidence="6" key="1">
    <citation type="submission" date="2021-03" db="EMBL/GenBank/DDBJ databases">
        <authorList>
            <person name="Alouane T."/>
            <person name="Langin T."/>
            <person name="Bonhomme L."/>
        </authorList>
    </citation>
    <scope>NUCLEOTIDE SEQUENCE</scope>
    <source>
        <strain evidence="6">MDC_Fg202</strain>
    </source>
</reference>
<feature type="compositionally biased region" description="Basic and acidic residues" evidence="5">
    <location>
        <begin position="483"/>
        <end position="505"/>
    </location>
</feature>
<protein>
    <submittedName>
        <fullName evidence="6">Uncharacterized protein</fullName>
    </submittedName>
</protein>
<dbReference type="GO" id="GO:0000184">
    <property type="term" value="P:nuclear-transcribed mRNA catabolic process, nonsense-mediated decay"/>
    <property type="evidence" value="ECO:0007669"/>
    <property type="project" value="UniProtKB-KW"/>
</dbReference>
<gene>
    <name evidence="6" type="ORF">MDCFG202_LOCUS242734</name>
</gene>
<dbReference type="SMART" id="SM00360">
    <property type="entry name" value="RRM"/>
    <property type="match status" value="1"/>
</dbReference>
<dbReference type="InterPro" id="IPR000504">
    <property type="entry name" value="RRM_dom"/>
</dbReference>
<feature type="compositionally biased region" description="Polar residues" evidence="5">
    <location>
        <begin position="359"/>
        <end position="378"/>
    </location>
</feature>
<evidence type="ECO:0000256" key="5">
    <source>
        <dbReference type="SAM" id="MobiDB-lite"/>
    </source>
</evidence>
<sequence length="720" mass="75721">TRTKTPHCPLAGQQGRDSSSLTALVHSPTHSSLLAVSTCTAITARKTVTACKMSAQAPQVLSRRANGGSQTSANQNSESTKGKGSQENSSHGKGRGRGSNSRSTETNKPANESETPKPTKTKAHNEGEKLTIRRLPPGMTEAEFASILGSEWEVGKGKVDWFCFAEGKISTDPSKPSRPGRAYVHVMRKDDILPLSEAVRNAVWEDAKASFNSPSLIGPPGLDIAIYKKVPSAKKRTDARQGTIDQDPDFMAFLEELANPTPPKETVEGEEGDDFGKSENKVTTTPLIEYLKEKKAKNVKDGTSSKNSKHGQGDSRSGKGKNASKEDDSGRKRGKDTKPDKADRAPKETVKILTKKAASEQNADGSKANAKSQANDANAQEAAPKSRRAGILAAARILQRDLGLSPGSAHRKARQDAAKADADTKTTPEKENQALTDSKASNPEPPASPIKSNETETPAAKGRGAAGNSSKQQQPNRRTRGGKNADKNKERDNEKDNTREKDKNKGGPSGQTQAAPSPPIVLLKKKGNEAESSQPAKPATSTPQPPATQGGRSKTENSAGSFKGASNKGASAQKKPPTVSPDATRGFVKHANPSQGVTEALLKQTLSTFGTITFVEIDKRKGFAYVDFAEHDGLVKAVTASPIIVAQGTVQVLERKDKKPTNANSPAPATTPAAASPAPEKTSGRGRRGRGGGSKVKDSGGNNQGATAATATNSNPTNGG</sequence>
<feature type="compositionally biased region" description="Basic and acidic residues" evidence="5">
    <location>
        <begin position="290"/>
        <end position="300"/>
    </location>
</feature>
<dbReference type="EMBL" id="CAJPIJ010000130">
    <property type="protein sequence ID" value="CAG1983972.1"/>
    <property type="molecule type" value="Genomic_DNA"/>
</dbReference>
<evidence type="ECO:0000313" key="6">
    <source>
        <dbReference type="EMBL" id="CAG1983972.1"/>
    </source>
</evidence>
<feature type="non-terminal residue" evidence="6">
    <location>
        <position position="1"/>
    </location>
</feature>
<feature type="compositionally biased region" description="Polar residues" evidence="5">
    <location>
        <begin position="550"/>
        <end position="560"/>
    </location>
</feature>
<evidence type="ECO:0000256" key="4">
    <source>
        <dbReference type="ARBA" id="ARBA00023242"/>
    </source>
</evidence>
<dbReference type="SUPFAM" id="SSF54928">
    <property type="entry name" value="RNA-binding domain, RBD"/>
    <property type="match status" value="2"/>
</dbReference>
<keyword evidence="3" id="KW-0866">Nonsense-mediated mRNA decay</keyword>
<feature type="compositionally biased region" description="Low complexity" evidence="5">
    <location>
        <begin position="661"/>
        <end position="679"/>
    </location>
</feature>
<dbReference type="GO" id="GO:0003729">
    <property type="term" value="F:mRNA binding"/>
    <property type="evidence" value="ECO:0007669"/>
    <property type="project" value="TreeGrafter"/>
</dbReference>
<feature type="compositionally biased region" description="Polar residues" evidence="5">
    <location>
        <begin position="104"/>
        <end position="118"/>
    </location>
</feature>
<feature type="compositionally biased region" description="Basic and acidic residues" evidence="5">
    <location>
        <begin position="311"/>
        <end position="350"/>
    </location>
</feature>
<comment type="caution">
    <text evidence="6">The sequence shown here is derived from an EMBL/GenBank/DDBJ whole genome shotgun (WGS) entry which is preliminary data.</text>
</comment>